<gene>
    <name evidence="4" type="primary">RdRp</name>
</gene>
<evidence type="ECO:0000256" key="2">
    <source>
        <dbReference type="ARBA" id="ARBA00022679"/>
    </source>
</evidence>
<evidence type="ECO:0000256" key="3">
    <source>
        <dbReference type="ARBA" id="ARBA00022695"/>
    </source>
</evidence>
<dbReference type="PANTHER" id="PTHR34456">
    <property type="entry name" value="MITOVIRUS RNA-DEPENDENT RNA POLYMERASE"/>
    <property type="match status" value="1"/>
</dbReference>
<keyword evidence="2" id="KW-0808">Transferase</keyword>
<proteinExistence type="predicted"/>
<dbReference type="SUPFAM" id="SSF56672">
    <property type="entry name" value="DNA/RNA polymerases"/>
    <property type="match status" value="1"/>
</dbReference>
<protein>
    <submittedName>
        <fullName evidence="4">RNA dependent RNA polymerase</fullName>
    </submittedName>
</protein>
<dbReference type="GO" id="GO:0003968">
    <property type="term" value="F:RNA-directed RNA polymerase activity"/>
    <property type="evidence" value="ECO:0007669"/>
    <property type="project" value="UniProtKB-KW"/>
</dbReference>
<evidence type="ECO:0000256" key="1">
    <source>
        <dbReference type="ARBA" id="ARBA00022484"/>
    </source>
</evidence>
<keyword evidence="1" id="KW-0696">RNA-directed RNA polymerase</keyword>
<accession>A0A0S4GA51</accession>
<reference evidence="4" key="1">
    <citation type="journal article" date="2016" name="Mol. Plant Pathol.">
        <title>Deep sequencing of mycovirus-derived small RNAs from Botrytis species.</title>
        <authorList>
            <person name="Donaire L."/>
            <person name="Ayllon M.A."/>
        </authorList>
    </citation>
    <scope>NUCLEOTIDE SEQUENCE</scope>
    <source>
        <strain evidence="4">HAZ3-3</strain>
    </source>
</reference>
<dbReference type="EMBL" id="LN827946">
    <property type="protein sequence ID" value="CEZ26302.1"/>
    <property type="molecule type" value="Genomic_RNA"/>
</dbReference>
<dbReference type="Pfam" id="PF05919">
    <property type="entry name" value="Mitovir_RNA_pol"/>
    <property type="match status" value="1"/>
</dbReference>
<organism evidence="4">
    <name type="scientific">Botrytis cinerea mitovirus 3</name>
    <dbReference type="NCBI Taxonomy" id="1629666"/>
    <lineage>
        <taxon>Viruses</taxon>
        <taxon>Riboviria</taxon>
        <taxon>Orthornavirae</taxon>
        <taxon>Lenarviricota</taxon>
        <taxon>Howeltoviricetes</taxon>
        <taxon>Cryppavirales</taxon>
        <taxon>Mitoviridae</taxon>
        <taxon>Duamitovirus</taxon>
        <taxon>Duamitovirus boci3</taxon>
    </lineage>
</organism>
<sequence length="786" mass="89161">MKITRTYKNLNSLLKSTIVKTKKMFSIRDSISNSLSIPLRQIQYLSFGKIRGLANRALITRDFMTFVLKMKKNHGADFTIKWLKCCYVALQKSLGKDNLESLRDLEPNLPLPRLINGIPAIISSGDRKLIREMDGRIIIYWSSLFSLYRVLKCSYKLKISSITDPFKGSIIEFNEIIQGPVFSIFFDRLNGFPELVKKSNLAPTKVRLLRSSSSSNNVSWHGIITDSWNISNSKEMSDNVSNYLKSIKGLGWNTMWFNSKLNEMIELGDRLNNINSLKTKKSLSGQFGQFSLKEEAAGKLRIFAIVDSITQSLLSPLHDFMFDLLKKIPNDGTFDQDLSVKRSQIKSATAGKAFSFDLSAATDRLPVDLTVKILSKIFSDEFGTSWKLLMVNRDFFFSKSNQENYGAPESLRYSVGQPMGALSSWPALALTHHWILQYCSNLLGRTGWEENYEILGDDLVVFDSALADKYLEIAKILGVEINLTKSISSHDRPVFEFAKRTCFGNSDLSPISIKQLLSNDQLSERTMNVVSFLKRGLLVSRSHIGILLSKFGSWQILKNKKMSKTPLLAILGILNSMNLISHRWLTEALIDPKTDFDNLKDITIPQESIIKLIKEVGKVLNGESLALQYPYSKMDERGEVYDDYLVEFANVIANTAYTKAKALEANMMNLISKEVKNLYNSFDKSSDPTLASAIEGWFEDLLYSDGVFDIDELVDSIESNKSFYYRQLDMDKALAIEEQVNKFIFNYELTPQEFNSLNIESAPIMKILSKIVGGHSSRYLKIQRPN</sequence>
<dbReference type="InterPro" id="IPR043502">
    <property type="entry name" value="DNA/RNA_pol_sf"/>
</dbReference>
<keyword evidence="3" id="KW-0548">Nucleotidyltransferase</keyword>
<evidence type="ECO:0000313" key="4">
    <source>
        <dbReference type="EMBL" id="CEZ26302.1"/>
    </source>
</evidence>
<dbReference type="InterPro" id="IPR008686">
    <property type="entry name" value="RNA_pol_mitovir"/>
</dbReference>
<dbReference type="PANTHER" id="PTHR34456:SF9">
    <property type="entry name" value="MITOVIRUS RNA-DEPENDENT RNA POLYMERASE"/>
    <property type="match status" value="1"/>
</dbReference>
<name>A0A0S4GA51_9VIRU</name>